<gene>
    <name evidence="1" type="ORF">L4923_30425</name>
</gene>
<organism evidence="1 2">
    <name type="scientific">Mesorhizobium retamae</name>
    <dbReference type="NCBI Taxonomy" id="2912854"/>
    <lineage>
        <taxon>Bacteria</taxon>
        <taxon>Pseudomonadati</taxon>
        <taxon>Pseudomonadota</taxon>
        <taxon>Alphaproteobacteria</taxon>
        <taxon>Hyphomicrobiales</taxon>
        <taxon>Phyllobacteriaceae</taxon>
        <taxon>Mesorhizobium</taxon>
    </lineage>
</organism>
<evidence type="ECO:0000313" key="2">
    <source>
        <dbReference type="Proteomes" id="UP001201701"/>
    </source>
</evidence>
<dbReference type="RefSeq" id="WP_239370830.1">
    <property type="nucleotide sequence ID" value="NZ_JAKREW010000094.1"/>
</dbReference>
<dbReference type="Proteomes" id="UP001201701">
    <property type="component" value="Unassembled WGS sequence"/>
</dbReference>
<evidence type="ECO:0000313" key="1">
    <source>
        <dbReference type="EMBL" id="MCG7509356.1"/>
    </source>
</evidence>
<sequence>MAIGDVLRQVCVAVGEAIPPAFFSTAAGTSRTWQQLQLLANEAASMIAGGFDWQVLRKVAEINGDGTAEGFDLPANFSRMLKRASLWSSRHRWDMTHIVDSDDWLSFEFTTIAPLYGAWTMHGGQIHIQPVMATGEKAKFFYISKQIVRAADGTLKTAFTADEDIFLLDERLLRLAIVYLWKQLQAQDFAAELADYEIAFDQACDSDGGSKPVLSGNVAGGLHGVVVWPGTVTG</sequence>
<protein>
    <submittedName>
        <fullName evidence="1">Uncharacterized protein</fullName>
    </submittedName>
</protein>
<comment type="caution">
    <text evidence="1">The sequence shown here is derived from an EMBL/GenBank/DDBJ whole genome shotgun (WGS) entry which is preliminary data.</text>
</comment>
<dbReference type="InterPro" id="IPR056209">
    <property type="entry name" value="SU10_adaptor"/>
</dbReference>
<proteinExistence type="predicted"/>
<dbReference type="Pfam" id="PF24175">
    <property type="entry name" value="SU10_adaptor"/>
    <property type="match status" value="1"/>
</dbReference>
<name>A0ABS9QPG6_9HYPH</name>
<reference evidence="1 2" key="1">
    <citation type="submission" date="2022-02" db="EMBL/GenBank/DDBJ databases">
        <title>Draft genome sequence of Mezorhizobium retamae strain IRAMC:0171 isolated from Retama raetam nodules.</title>
        <authorList>
            <person name="Bengaied R."/>
            <person name="Sbissi I."/>
            <person name="Huber K."/>
            <person name="Ghodbane F."/>
            <person name="Nouioui I."/>
            <person name="Tarhouni M."/>
            <person name="Gtari M."/>
        </authorList>
    </citation>
    <scope>NUCLEOTIDE SEQUENCE [LARGE SCALE GENOMIC DNA]</scope>
    <source>
        <strain evidence="1 2">IRAMC:0171</strain>
    </source>
</reference>
<accession>A0ABS9QPG6</accession>
<dbReference type="EMBL" id="JAKREW010000094">
    <property type="protein sequence ID" value="MCG7509356.1"/>
    <property type="molecule type" value="Genomic_DNA"/>
</dbReference>
<keyword evidence="2" id="KW-1185">Reference proteome</keyword>